<dbReference type="Pfam" id="PF07364">
    <property type="entry name" value="DUF1485"/>
    <property type="match status" value="1"/>
</dbReference>
<feature type="non-terminal residue" evidence="3">
    <location>
        <position position="353"/>
    </location>
</feature>
<proteinExistence type="predicted"/>
<name>A0A9D1GXB9_9ACTN</name>
<dbReference type="Proteomes" id="UP000886842">
    <property type="component" value="Unassembled WGS sequence"/>
</dbReference>
<dbReference type="Pfam" id="PF07171">
    <property type="entry name" value="MlrC_C"/>
    <property type="match status" value="1"/>
</dbReference>
<gene>
    <name evidence="3" type="ORF">IAA98_07880</name>
</gene>
<protein>
    <submittedName>
        <fullName evidence="3">M81 family metallopeptidase</fullName>
    </submittedName>
</protein>
<dbReference type="InterPro" id="IPR015995">
    <property type="entry name" value="MlrC_N"/>
</dbReference>
<sequence length="353" mass="36874">MPRIAIVGFSHETNTWSQELFTRDTIVTGHRGAELLAAHSGSKSTIGGFVTDPPDGVELVGVIDARAVPSGPMPAADFAAQLDLTAELLAAAGPVDGVLLSIHGAMVTEDAPDGDTVIAARVRQVVGPDVAIGAVADMHANLDHPLLDQLDLLFPFQTNPHVDARERGLECRTALLEIIGSGQRPGMALEQVPLVVTITKQDTDTQPMRGLLDAAEQLEQRDGVIDVSILEGFPYADVAFLGMSVLVTHRDGAAAADAVAKELALQLWQVREDLQGDGLAVPDAVRAAVASEAPPVLLLDVGDNIGGGSPADATVLLAELISQRVQRSVVILHDAVAVSELGEVVVGDRVDVV</sequence>
<feature type="domain" description="Microcystin LR degradation protein MlrC C-terminal" evidence="1">
    <location>
        <begin position="298"/>
        <end position="352"/>
    </location>
</feature>
<dbReference type="AlphaFoldDB" id="A0A9D1GXB9"/>
<reference evidence="3" key="2">
    <citation type="journal article" date="2021" name="PeerJ">
        <title>Extensive microbial diversity within the chicken gut microbiome revealed by metagenomics and culture.</title>
        <authorList>
            <person name="Gilroy R."/>
            <person name="Ravi A."/>
            <person name="Getino M."/>
            <person name="Pursley I."/>
            <person name="Horton D.L."/>
            <person name="Alikhan N.F."/>
            <person name="Baker D."/>
            <person name="Gharbi K."/>
            <person name="Hall N."/>
            <person name="Watson M."/>
            <person name="Adriaenssens E.M."/>
            <person name="Foster-Nyarko E."/>
            <person name="Jarju S."/>
            <person name="Secka A."/>
            <person name="Antonio M."/>
            <person name="Oren A."/>
            <person name="Chaudhuri R.R."/>
            <person name="La Ragione R."/>
            <person name="Hildebrand F."/>
            <person name="Pallen M.J."/>
        </authorList>
    </citation>
    <scope>NUCLEOTIDE SEQUENCE</scope>
    <source>
        <strain evidence="3">ChiGjej1B1-24693</strain>
    </source>
</reference>
<evidence type="ECO:0000259" key="1">
    <source>
        <dbReference type="Pfam" id="PF07171"/>
    </source>
</evidence>
<accession>A0A9D1GXB9</accession>
<organism evidence="3 4">
    <name type="scientific">Candidatus Avipropionibacterium avicola</name>
    <dbReference type="NCBI Taxonomy" id="2840701"/>
    <lineage>
        <taxon>Bacteria</taxon>
        <taxon>Bacillati</taxon>
        <taxon>Actinomycetota</taxon>
        <taxon>Actinomycetes</taxon>
        <taxon>Propionibacteriales</taxon>
        <taxon>Propionibacteriaceae</taxon>
        <taxon>Propionibacteriaceae incertae sedis</taxon>
        <taxon>Candidatus Avipropionibacterium</taxon>
    </lineage>
</organism>
<evidence type="ECO:0000259" key="2">
    <source>
        <dbReference type="Pfam" id="PF07364"/>
    </source>
</evidence>
<dbReference type="EMBL" id="DVLP01000240">
    <property type="protein sequence ID" value="HIT75488.1"/>
    <property type="molecule type" value="Genomic_DNA"/>
</dbReference>
<feature type="domain" description="Microcystin LR degradation protein MlrC N-terminal" evidence="2">
    <location>
        <begin position="3"/>
        <end position="288"/>
    </location>
</feature>
<reference evidence="3" key="1">
    <citation type="submission" date="2020-10" db="EMBL/GenBank/DDBJ databases">
        <authorList>
            <person name="Gilroy R."/>
        </authorList>
    </citation>
    <scope>NUCLEOTIDE SEQUENCE</scope>
    <source>
        <strain evidence="3">ChiGjej1B1-24693</strain>
    </source>
</reference>
<evidence type="ECO:0000313" key="3">
    <source>
        <dbReference type="EMBL" id="HIT75488.1"/>
    </source>
</evidence>
<comment type="caution">
    <text evidence="3">The sequence shown here is derived from an EMBL/GenBank/DDBJ whole genome shotgun (WGS) entry which is preliminary data.</text>
</comment>
<dbReference type="InterPro" id="IPR010799">
    <property type="entry name" value="MlrC_C"/>
</dbReference>
<evidence type="ECO:0000313" key="4">
    <source>
        <dbReference type="Proteomes" id="UP000886842"/>
    </source>
</evidence>